<dbReference type="SUPFAM" id="SSF160719">
    <property type="entry name" value="gpW/gp25-like"/>
    <property type="match status" value="1"/>
</dbReference>
<reference evidence="3" key="3">
    <citation type="submission" date="2017-09" db="EMBL/GenBank/DDBJ databases">
        <title>FDA dAtabase for Regulatory Grade micrObial Sequences (FDA-ARGOS): Supporting development and validation of Infectious Disease Dx tests.</title>
        <authorList>
            <person name="Minogue T."/>
            <person name="Wolcott M."/>
            <person name="Wasieloski L."/>
            <person name="Aguilar W."/>
            <person name="Moore D."/>
            <person name="Tallon L.J."/>
            <person name="Sadzewicz L."/>
            <person name="Ott S."/>
            <person name="Zhao X."/>
            <person name="Nagaraj S."/>
            <person name="Vavikolanu K."/>
            <person name="Aluvathingal J."/>
            <person name="Nadendla S."/>
            <person name="Sichtig H."/>
        </authorList>
    </citation>
    <scope>NUCLEOTIDE SEQUENCE</scope>
    <source>
        <strain evidence="3">FDAARGOS_390</strain>
    </source>
</reference>
<reference evidence="2 4" key="1">
    <citation type="submission" date="2014-04" db="EMBL/GenBank/DDBJ databases">
        <authorList>
            <person name="Bishop-Lilly K.A."/>
            <person name="Broomall S.M."/>
            <person name="Chain P.S."/>
            <person name="Chertkov O."/>
            <person name="Coyne S.R."/>
            <person name="Daligault H.E."/>
            <person name="Davenport K.W."/>
            <person name="Erkkila T."/>
            <person name="Frey K.G."/>
            <person name="Gibbons H.S."/>
            <person name="Gu W."/>
            <person name="Jaissle J."/>
            <person name="Johnson S.L."/>
            <person name="Koroleva G.I."/>
            <person name="Ladner J.T."/>
            <person name="Lo C.-C."/>
            <person name="Minogue T.D."/>
            <person name="Munk C."/>
            <person name="Palacios G.F."/>
            <person name="Redden C.L."/>
            <person name="Rosenzweig C.N."/>
            <person name="Scholz M.B."/>
            <person name="Teshima H."/>
            <person name="Xu Y."/>
        </authorList>
    </citation>
    <scope>NUCLEOTIDE SEQUENCE [LARGE SCALE GENOMIC DNA]</scope>
    <source>
        <strain evidence="4">gladioli</strain>
        <strain evidence="2">Gladioli</strain>
    </source>
</reference>
<dbReference type="GeneID" id="66456044"/>
<dbReference type="AlphaFoldDB" id="A0A095W6G2"/>
<dbReference type="Proteomes" id="UP000029590">
    <property type="component" value="Unassembled WGS sequence"/>
</dbReference>
<evidence type="ECO:0000259" key="1">
    <source>
        <dbReference type="Pfam" id="PF04965"/>
    </source>
</evidence>
<dbReference type="EMBL" id="PDDY01000004">
    <property type="protein sequence ID" value="PEH40007.1"/>
    <property type="molecule type" value="Genomic_DNA"/>
</dbReference>
<protein>
    <submittedName>
        <fullName evidence="2">25-like lysozyme family protein</fullName>
    </submittedName>
    <submittedName>
        <fullName evidence="3">Baseplate assembly protein</fullName>
    </submittedName>
</protein>
<gene>
    <name evidence="3" type="ORF">CRM94_37985</name>
    <name evidence="2" type="ORF">DM48_4103</name>
</gene>
<dbReference type="OrthoDB" id="9802846at2"/>
<evidence type="ECO:0000313" key="4">
    <source>
        <dbReference type="Proteomes" id="UP000029590"/>
    </source>
</evidence>
<accession>A0A095W6G2</accession>
<sequence length="120" mass="12767">MKGMNAVTGRSISGADHLAQSVTRILMTPLGTCLQRRSFGSELPELVDAPNNGATRVRLYAATATALMRWEPRLTVSSVQLSASSDDPLDGSQTLDIEGWTDQLDEAVTLRVPVTNGAPA</sequence>
<proteinExistence type="predicted"/>
<evidence type="ECO:0000313" key="3">
    <source>
        <dbReference type="EMBL" id="PEH40007.1"/>
    </source>
</evidence>
<organism evidence="3 5">
    <name type="scientific">Burkholderia gladioli</name>
    <name type="common">Pseudomonas marginata</name>
    <name type="synonym">Phytomonas marginata</name>
    <dbReference type="NCBI Taxonomy" id="28095"/>
    <lineage>
        <taxon>Bacteria</taxon>
        <taxon>Pseudomonadati</taxon>
        <taxon>Pseudomonadota</taxon>
        <taxon>Betaproteobacteria</taxon>
        <taxon>Burkholderiales</taxon>
        <taxon>Burkholderiaceae</taxon>
        <taxon>Burkholderia</taxon>
    </lineage>
</organism>
<evidence type="ECO:0000313" key="5">
    <source>
        <dbReference type="Proteomes" id="UP000220629"/>
    </source>
</evidence>
<evidence type="ECO:0000313" key="2">
    <source>
        <dbReference type="EMBL" id="KGC17460.1"/>
    </source>
</evidence>
<feature type="domain" description="IraD/Gp25-like" evidence="1">
    <location>
        <begin position="14"/>
        <end position="97"/>
    </location>
</feature>
<name>A0A095W6G2_BURGA</name>
<dbReference type="Pfam" id="PF04965">
    <property type="entry name" value="GPW_gp25"/>
    <property type="match status" value="1"/>
</dbReference>
<accession>A0A095FKF1</accession>
<dbReference type="RefSeq" id="WP_025097764.1">
    <property type="nucleotide sequence ID" value="NZ_CADEPT010000001.1"/>
</dbReference>
<dbReference type="InterPro" id="IPR007048">
    <property type="entry name" value="IraD/Gp25-like"/>
</dbReference>
<dbReference type="KEGG" id="bgo:BM43_1539"/>
<dbReference type="Proteomes" id="UP000220629">
    <property type="component" value="Unassembled WGS sequence"/>
</dbReference>
<reference evidence="5" key="2">
    <citation type="submission" date="2017-09" db="EMBL/GenBank/DDBJ databases">
        <title>FDA dAtabase for Regulatory Grade micrObial Sequences (FDA-ARGOS): Supporting development and validation of Infectious Disease Dx tests.</title>
        <authorList>
            <person name="Minogue T."/>
            <person name="Wolcott M."/>
            <person name="Wasieloski L."/>
            <person name="Aguilar W."/>
            <person name="Moore D."/>
            <person name="Tallon L."/>
            <person name="Sadzewicz L."/>
            <person name="Ott S."/>
            <person name="Zhao X."/>
            <person name="Nagaraj S."/>
            <person name="Vavikolanu K."/>
            <person name="Aluvathingal J."/>
            <person name="Nadendla S."/>
            <person name="Sichtig H."/>
        </authorList>
    </citation>
    <scope>NUCLEOTIDE SEQUENCE [LARGE SCALE GENOMIC DNA]</scope>
    <source>
        <strain evidence="5">FDAARGOS_390</strain>
    </source>
</reference>
<comment type="caution">
    <text evidence="3">The sequence shown here is derived from an EMBL/GenBank/DDBJ whole genome shotgun (WGS) entry which is preliminary data.</text>
</comment>
<dbReference type="Gene3D" id="3.10.450.40">
    <property type="match status" value="1"/>
</dbReference>
<dbReference type="EMBL" id="JPGG01000015">
    <property type="protein sequence ID" value="KGC17460.1"/>
    <property type="molecule type" value="Genomic_DNA"/>
</dbReference>